<dbReference type="InterPro" id="IPR036397">
    <property type="entry name" value="RNaseH_sf"/>
</dbReference>
<dbReference type="PANTHER" id="PTHR47649">
    <property type="entry name" value="RIBONUCLEASE D"/>
    <property type="match status" value="1"/>
</dbReference>
<dbReference type="Gene3D" id="1.10.150.80">
    <property type="entry name" value="HRDC domain"/>
    <property type="match status" value="1"/>
</dbReference>
<dbReference type="SUPFAM" id="SSF47819">
    <property type="entry name" value="HRDC-like"/>
    <property type="match status" value="2"/>
</dbReference>
<dbReference type="InterPro" id="IPR051086">
    <property type="entry name" value="RNase_D-like"/>
</dbReference>
<dbReference type="SUPFAM" id="SSF53098">
    <property type="entry name" value="Ribonuclease H-like"/>
    <property type="match status" value="1"/>
</dbReference>
<dbReference type="InterPro" id="IPR002562">
    <property type="entry name" value="3'-5'_exonuclease_dom"/>
</dbReference>
<dbReference type="PANTHER" id="PTHR47649:SF1">
    <property type="entry name" value="RIBONUCLEASE D"/>
    <property type="match status" value="1"/>
</dbReference>
<dbReference type="InterPro" id="IPR010997">
    <property type="entry name" value="HRDC-like_sf"/>
</dbReference>
<protein>
    <submittedName>
        <fullName evidence="2">Ribonuclease D</fullName>
    </submittedName>
</protein>
<dbReference type="EMBL" id="DRMS01000177">
    <property type="protein sequence ID" value="HFC92056.1"/>
    <property type="molecule type" value="Genomic_DNA"/>
</dbReference>
<dbReference type="InterPro" id="IPR044876">
    <property type="entry name" value="HRDC_dom_sf"/>
</dbReference>
<sequence>PIFDTQPAASVLGYGDHMGYARLMQHVLNVDLDKSQSRTNWAKRPLNQAQLDYAIDDVRYLAQAYPIIRDKLISQQRLDWLDADFAHFSNPNLYAINAEARWKKVKGLQVLKRQQLAILRELAAWREHLAEEKNLPRRWLIKDEILIDLARQQPKDEQSIADMRGINAPKTKKYHKIWLECIKKGLSLPPSEWPEINRRKKTTAKQNKIIDILMTALNIRADELGVTPAVITTRKKIASMVQEKRQTLSDDWRGALVNDLFNEILSGKKILAVENGKAVIKAV</sequence>
<dbReference type="SMART" id="SM00341">
    <property type="entry name" value="HRDC"/>
    <property type="match status" value="1"/>
</dbReference>
<dbReference type="Gene3D" id="3.30.420.10">
    <property type="entry name" value="Ribonuclease H-like superfamily/Ribonuclease H"/>
    <property type="match status" value="1"/>
</dbReference>
<dbReference type="PROSITE" id="PS50967">
    <property type="entry name" value="HRDC"/>
    <property type="match status" value="1"/>
</dbReference>
<dbReference type="GO" id="GO:0000166">
    <property type="term" value="F:nucleotide binding"/>
    <property type="evidence" value="ECO:0007669"/>
    <property type="project" value="InterPro"/>
</dbReference>
<dbReference type="GO" id="GO:0008408">
    <property type="term" value="F:3'-5' exonuclease activity"/>
    <property type="evidence" value="ECO:0007669"/>
    <property type="project" value="InterPro"/>
</dbReference>
<organism evidence="2">
    <name type="scientific">Leucothrix mucor</name>
    <dbReference type="NCBI Taxonomy" id="45248"/>
    <lineage>
        <taxon>Bacteria</taxon>
        <taxon>Pseudomonadati</taxon>
        <taxon>Pseudomonadota</taxon>
        <taxon>Gammaproteobacteria</taxon>
        <taxon>Thiotrichales</taxon>
        <taxon>Thiotrichaceae</taxon>
        <taxon>Leucothrix</taxon>
    </lineage>
</organism>
<dbReference type="InterPro" id="IPR002121">
    <property type="entry name" value="HRDC_dom"/>
</dbReference>
<accession>A0A7V2SZ03</accession>
<dbReference type="AlphaFoldDB" id="A0A7V2SZ03"/>
<dbReference type="GO" id="GO:0003676">
    <property type="term" value="F:nucleic acid binding"/>
    <property type="evidence" value="ECO:0007669"/>
    <property type="project" value="InterPro"/>
</dbReference>
<gene>
    <name evidence="2" type="ORF">ENJ51_04510</name>
</gene>
<dbReference type="InterPro" id="IPR012337">
    <property type="entry name" value="RNaseH-like_sf"/>
</dbReference>
<evidence type="ECO:0000313" key="2">
    <source>
        <dbReference type="EMBL" id="HFC92056.1"/>
    </source>
</evidence>
<dbReference type="GO" id="GO:0006139">
    <property type="term" value="P:nucleobase-containing compound metabolic process"/>
    <property type="evidence" value="ECO:0007669"/>
    <property type="project" value="InterPro"/>
</dbReference>
<evidence type="ECO:0000259" key="1">
    <source>
        <dbReference type="PROSITE" id="PS50967"/>
    </source>
</evidence>
<comment type="caution">
    <text evidence="2">The sequence shown here is derived from an EMBL/GenBank/DDBJ whole genome shotgun (WGS) entry which is preliminary data.</text>
</comment>
<name>A0A7V2SZ03_LEUMU</name>
<dbReference type="Pfam" id="PF00570">
    <property type="entry name" value="HRDC"/>
    <property type="match status" value="1"/>
</dbReference>
<dbReference type="Pfam" id="PF01612">
    <property type="entry name" value="DNA_pol_A_exo1"/>
    <property type="match status" value="1"/>
</dbReference>
<reference evidence="2" key="1">
    <citation type="journal article" date="2020" name="mSystems">
        <title>Genome- and Community-Level Interaction Insights into Carbon Utilization and Element Cycling Functions of Hydrothermarchaeota in Hydrothermal Sediment.</title>
        <authorList>
            <person name="Zhou Z."/>
            <person name="Liu Y."/>
            <person name="Xu W."/>
            <person name="Pan J."/>
            <person name="Luo Z.H."/>
            <person name="Li M."/>
        </authorList>
    </citation>
    <scope>NUCLEOTIDE SEQUENCE [LARGE SCALE GENOMIC DNA]</scope>
    <source>
        <strain evidence="2">HyVt-493</strain>
    </source>
</reference>
<feature type="domain" description="HRDC" evidence="1">
    <location>
        <begin position="112"/>
        <end position="192"/>
    </location>
</feature>
<proteinExistence type="predicted"/>
<feature type="non-terminal residue" evidence="2">
    <location>
        <position position="1"/>
    </location>
</feature>
<dbReference type="Proteomes" id="UP000885750">
    <property type="component" value="Unassembled WGS sequence"/>
</dbReference>